<dbReference type="RefSeq" id="WP_089840632.1">
    <property type="nucleotide sequence ID" value="NZ_FOZL01000001.1"/>
</dbReference>
<dbReference type="OrthoDB" id="1257940at2"/>
<protein>
    <recommendedName>
        <fullName evidence="4">PH domain-containing protein</fullName>
    </recommendedName>
</protein>
<proteinExistence type="predicted"/>
<accession>A0A1I6MQ12</accession>
<sequence>MKAVPTFDQLPLVLRMSPVRTSLMLLVCAAFATAGVWMARDGQGMGYFCAAFFGLGVIVFAVNLHPRAGYLRLEKASFTVCSLFRAHTVLWSDVETFGVMKIRHNKMVAWNFAPTYEGKAGVRKLNRALAGFDAGMAGSYGGLTTQALAEMMEGLRVEAMRKPESGVPFGISERI</sequence>
<dbReference type="Proteomes" id="UP000199024">
    <property type="component" value="Unassembled WGS sequence"/>
</dbReference>
<dbReference type="EMBL" id="FOZL01000001">
    <property type="protein sequence ID" value="SFS17803.1"/>
    <property type="molecule type" value="Genomic_DNA"/>
</dbReference>
<keyword evidence="1" id="KW-1133">Transmembrane helix</keyword>
<evidence type="ECO:0000313" key="3">
    <source>
        <dbReference type="Proteomes" id="UP000199024"/>
    </source>
</evidence>
<evidence type="ECO:0000256" key="1">
    <source>
        <dbReference type="SAM" id="Phobius"/>
    </source>
</evidence>
<keyword evidence="3" id="KW-1185">Reference proteome</keyword>
<name>A0A1I6MQ12_9BACT</name>
<organism evidence="2 3">
    <name type="scientific">Granulicella pectinivorans</name>
    <dbReference type="NCBI Taxonomy" id="474950"/>
    <lineage>
        <taxon>Bacteria</taxon>
        <taxon>Pseudomonadati</taxon>
        <taxon>Acidobacteriota</taxon>
        <taxon>Terriglobia</taxon>
        <taxon>Terriglobales</taxon>
        <taxon>Acidobacteriaceae</taxon>
        <taxon>Granulicella</taxon>
    </lineage>
</organism>
<keyword evidence="1" id="KW-0812">Transmembrane</keyword>
<evidence type="ECO:0008006" key="4">
    <source>
        <dbReference type="Google" id="ProtNLM"/>
    </source>
</evidence>
<evidence type="ECO:0000313" key="2">
    <source>
        <dbReference type="EMBL" id="SFS17803.1"/>
    </source>
</evidence>
<dbReference type="NCBIfam" id="NF041635">
    <property type="entry name" value="STM3941_fam"/>
    <property type="match status" value="1"/>
</dbReference>
<dbReference type="AlphaFoldDB" id="A0A1I6MQ12"/>
<keyword evidence="1" id="KW-0472">Membrane</keyword>
<feature type="transmembrane region" description="Helical" evidence="1">
    <location>
        <begin position="21"/>
        <end position="39"/>
    </location>
</feature>
<dbReference type="STRING" id="474950.SAMN05421771_3263"/>
<feature type="transmembrane region" description="Helical" evidence="1">
    <location>
        <begin position="45"/>
        <end position="65"/>
    </location>
</feature>
<dbReference type="InterPro" id="IPR048136">
    <property type="entry name" value="STM3941-like"/>
</dbReference>
<gene>
    <name evidence="2" type="ORF">SAMN05421771_3263</name>
</gene>
<reference evidence="2 3" key="1">
    <citation type="submission" date="2016-10" db="EMBL/GenBank/DDBJ databases">
        <authorList>
            <person name="de Groot N.N."/>
        </authorList>
    </citation>
    <scope>NUCLEOTIDE SEQUENCE [LARGE SCALE GENOMIC DNA]</scope>
    <source>
        <strain evidence="2 3">DSM 21001</strain>
    </source>
</reference>